<evidence type="ECO:0000313" key="5">
    <source>
        <dbReference type="EMBL" id="KAK1300689.1"/>
    </source>
</evidence>
<dbReference type="GO" id="GO:0004252">
    <property type="term" value="F:serine-type endopeptidase activity"/>
    <property type="evidence" value="ECO:0007669"/>
    <property type="project" value="InterPro"/>
</dbReference>
<comment type="similarity">
    <text evidence="1 3">Belongs to the peptidase S8 family.</text>
</comment>
<dbReference type="Pfam" id="PF06830">
    <property type="entry name" value="Root_cap"/>
    <property type="match status" value="1"/>
</dbReference>
<evidence type="ECO:0000256" key="2">
    <source>
        <dbReference type="ARBA" id="ARBA00022729"/>
    </source>
</evidence>
<dbReference type="InterPro" id="IPR000209">
    <property type="entry name" value="Peptidase_S8/S53_dom"/>
</dbReference>
<comment type="caution">
    <text evidence="5">The sequence shown here is derived from an EMBL/GenBank/DDBJ whole genome shotgun (WGS) entry which is preliminary data.</text>
</comment>
<dbReference type="Pfam" id="PF00082">
    <property type="entry name" value="Peptidase_S8"/>
    <property type="match status" value="1"/>
</dbReference>
<dbReference type="InterPro" id="IPR009646">
    <property type="entry name" value="Root_cap"/>
</dbReference>
<reference evidence="5" key="2">
    <citation type="submission" date="2023-06" db="EMBL/GenBank/DDBJ databases">
        <authorList>
            <person name="Ma L."/>
            <person name="Liu K.-W."/>
            <person name="Li Z."/>
            <person name="Hsiao Y.-Y."/>
            <person name="Qi Y."/>
            <person name="Fu T."/>
            <person name="Tang G."/>
            <person name="Zhang D."/>
            <person name="Sun W.-H."/>
            <person name="Liu D.-K."/>
            <person name="Li Y."/>
            <person name="Chen G.-Z."/>
            <person name="Liu X.-D."/>
            <person name="Liao X.-Y."/>
            <person name="Jiang Y.-T."/>
            <person name="Yu X."/>
            <person name="Hao Y."/>
            <person name="Huang J."/>
            <person name="Zhao X.-W."/>
            <person name="Ke S."/>
            <person name="Chen Y.-Y."/>
            <person name="Wu W.-L."/>
            <person name="Hsu J.-L."/>
            <person name="Lin Y.-F."/>
            <person name="Huang M.-D."/>
            <person name="Li C.-Y."/>
            <person name="Huang L."/>
            <person name="Wang Z.-W."/>
            <person name="Zhao X."/>
            <person name="Zhong W.-Y."/>
            <person name="Peng D.-H."/>
            <person name="Ahmad S."/>
            <person name="Lan S."/>
            <person name="Zhang J.-S."/>
            <person name="Tsai W.-C."/>
            <person name="Van De Peer Y."/>
            <person name="Liu Z.-J."/>
        </authorList>
    </citation>
    <scope>NUCLEOTIDE SEQUENCE</scope>
    <source>
        <strain evidence="5">CP</strain>
        <tissue evidence="5">Leaves</tissue>
    </source>
</reference>
<dbReference type="GO" id="GO:0006508">
    <property type="term" value="P:proteolysis"/>
    <property type="evidence" value="ECO:0007669"/>
    <property type="project" value="InterPro"/>
</dbReference>
<sequence length="307" mass="32394">MEKASMHLLLSFSQRKQRESQIIGAKSFNQMKFYSPDDDPSPVDTDGHGTHTSSTILGGLVGRANIYGLADGTARGAVPSARVAVYKVCWIQGCADHDILSGFDEAIADGVDVISVSLGGLTTGYFEDAISIGAFHAVARGIVVSCSAGNDGPTPGLLENVGPWVITVAATGIDRQFKTRVRLGNGEDITGTGSRQDWIWYNVSDGDRFAHLDLGFKFHGLTERVDGVLGRTYRRDYVSKVKMGVAMPVVGGEKEFEVTGAFATDCRVSQYGSGGGAAAEVVGGNGGEYGRVECKSGGNGRGVVCKR</sequence>
<dbReference type="Gene3D" id="3.40.50.200">
    <property type="entry name" value="Peptidase S8/S53 domain"/>
    <property type="match status" value="1"/>
</dbReference>
<dbReference type="InterPro" id="IPR036852">
    <property type="entry name" value="Peptidase_S8/S53_dom_sf"/>
</dbReference>
<proteinExistence type="inferred from homology"/>
<keyword evidence="6" id="KW-1185">Reference proteome</keyword>
<gene>
    <name evidence="5" type="primary">XSP1</name>
    <name evidence="5" type="ORF">QJS10_CPB13g01631</name>
</gene>
<keyword evidence="2" id="KW-0732">Signal</keyword>
<evidence type="ECO:0000259" key="4">
    <source>
        <dbReference type="Pfam" id="PF00082"/>
    </source>
</evidence>
<dbReference type="AlphaFoldDB" id="A0AAV9DI38"/>
<evidence type="ECO:0000256" key="1">
    <source>
        <dbReference type="ARBA" id="ARBA00011073"/>
    </source>
</evidence>
<comment type="caution">
    <text evidence="3">Lacks conserved residue(s) required for the propagation of feature annotation.</text>
</comment>
<evidence type="ECO:0000256" key="3">
    <source>
        <dbReference type="PROSITE-ProRule" id="PRU01240"/>
    </source>
</evidence>
<reference evidence="5" key="1">
    <citation type="journal article" date="2023" name="Nat. Commun.">
        <title>Diploid and tetraploid genomes of Acorus and the evolution of monocots.</title>
        <authorList>
            <person name="Ma L."/>
            <person name="Liu K.W."/>
            <person name="Li Z."/>
            <person name="Hsiao Y.Y."/>
            <person name="Qi Y."/>
            <person name="Fu T."/>
            <person name="Tang G.D."/>
            <person name="Zhang D."/>
            <person name="Sun W.H."/>
            <person name="Liu D.K."/>
            <person name="Li Y."/>
            <person name="Chen G.Z."/>
            <person name="Liu X.D."/>
            <person name="Liao X.Y."/>
            <person name="Jiang Y.T."/>
            <person name="Yu X."/>
            <person name="Hao Y."/>
            <person name="Huang J."/>
            <person name="Zhao X.W."/>
            <person name="Ke S."/>
            <person name="Chen Y.Y."/>
            <person name="Wu W.L."/>
            <person name="Hsu J.L."/>
            <person name="Lin Y.F."/>
            <person name="Huang M.D."/>
            <person name="Li C.Y."/>
            <person name="Huang L."/>
            <person name="Wang Z.W."/>
            <person name="Zhao X."/>
            <person name="Zhong W.Y."/>
            <person name="Peng D.H."/>
            <person name="Ahmad S."/>
            <person name="Lan S."/>
            <person name="Zhang J.S."/>
            <person name="Tsai W.C."/>
            <person name="Van de Peer Y."/>
            <person name="Liu Z.J."/>
        </authorList>
    </citation>
    <scope>NUCLEOTIDE SEQUENCE</scope>
    <source>
        <strain evidence="5">CP</strain>
    </source>
</reference>
<protein>
    <submittedName>
        <fullName evidence="5">Xylem serine proteinase 1</fullName>
    </submittedName>
</protein>
<dbReference type="SUPFAM" id="SSF52743">
    <property type="entry name" value="Subtilisin-like"/>
    <property type="match status" value="1"/>
</dbReference>
<dbReference type="PROSITE" id="PS51892">
    <property type="entry name" value="SUBTILASE"/>
    <property type="match status" value="1"/>
</dbReference>
<evidence type="ECO:0000313" key="6">
    <source>
        <dbReference type="Proteomes" id="UP001180020"/>
    </source>
</evidence>
<dbReference type="InterPro" id="IPR045051">
    <property type="entry name" value="SBT"/>
</dbReference>
<dbReference type="PANTHER" id="PTHR10795">
    <property type="entry name" value="PROPROTEIN CONVERTASE SUBTILISIN/KEXIN"/>
    <property type="match status" value="1"/>
</dbReference>
<organism evidence="5 6">
    <name type="scientific">Acorus calamus</name>
    <name type="common">Sweet flag</name>
    <dbReference type="NCBI Taxonomy" id="4465"/>
    <lineage>
        <taxon>Eukaryota</taxon>
        <taxon>Viridiplantae</taxon>
        <taxon>Streptophyta</taxon>
        <taxon>Embryophyta</taxon>
        <taxon>Tracheophyta</taxon>
        <taxon>Spermatophyta</taxon>
        <taxon>Magnoliopsida</taxon>
        <taxon>Liliopsida</taxon>
        <taxon>Acoraceae</taxon>
        <taxon>Acorus</taxon>
    </lineage>
</organism>
<name>A0AAV9DI38_ACOCL</name>
<accession>A0AAV9DI38</accession>
<feature type="domain" description="Peptidase S8/S53" evidence="4">
    <location>
        <begin position="29"/>
        <end position="172"/>
    </location>
</feature>
<dbReference type="Proteomes" id="UP001180020">
    <property type="component" value="Unassembled WGS sequence"/>
</dbReference>
<dbReference type="EMBL" id="JAUJYO010000013">
    <property type="protein sequence ID" value="KAK1300689.1"/>
    <property type="molecule type" value="Genomic_DNA"/>
</dbReference>